<dbReference type="AlphaFoldDB" id="A0A495VMW6"/>
<dbReference type="InterPro" id="IPR013766">
    <property type="entry name" value="Thioredoxin_domain"/>
</dbReference>
<evidence type="ECO:0000259" key="1">
    <source>
        <dbReference type="PROSITE" id="PS51352"/>
    </source>
</evidence>
<sequence length="177" mass="19863">MTQSLIPRQPVPALDVPQLSGNRLKLVFNEAPAFTLLVFYRGYHCPLCRTYLSELNRLHDDFVARGVIVKVLSSDTEERARRAADEWSLDKLDLGYGLSEADARAWGLYISTGRGLTSTGVEEPARFSEPGVFLIRPDLTLYWANVQTMPFARPHFKDMLGAIDFVVAKDYPARGEA</sequence>
<dbReference type="Gene3D" id="3.40.30.10">
    <property type="entry name" value="Glutaredoxin"/>
    <property type="match status" value="1"/>
</dbReference>
<dbReference type="Proteomes" id="UP000270626">
    <property type="component" value="Unassembled WGS sequence"/>
</dbReference>
<dbReference type="CDD" id="cd02970">
    <property type="entry name" value="PRX_like2"/>
    <property type="match status" value="1"/>
</dbReference>
<proteinExistence type="predicted"/>
<reference evidence="2 3" key="1">
    <citation type="submission" date="2018-10" db="EMBL/GenBank/DDBJ databases">
        <title>Genomic Encyclopedia of Type Strains, Phase IV (KMG-IV): sequencing the most valuable type-strain genomes for metagenomic binning, comparative biology and taxonomic classification.</title>
        <authorList>
            <person name="Goeker M."/>
        </authorList>
    </citation>
    <scope>NUCLEOTIDE SEQUENCE [LARGE SCALE GENOMIC DNA]</scope>
    <source>
        <strain evidence="2 3">DSM 23841</strain>
    </source>
</reference>
<dbReference type="InterPro" id="IPR036249">
    <property type="entry name" value="Thioredoxin-like_sf"/>
</dbReference>
<dbReference type="Pfam" id="PF00578">
    <property type="entry name" value="AhpC-TSA"/>
    <property type="match status" value="1"/>
</dbReference>
<organism evidence="2 3">
    <name type="scientific">Azonexus fungiphilus</name>
    <dbReference type="NCBI Taxonomy" id="146940"/>
    <lineage>
        <taxon>Bacteria</taxon>
        <taxon>Pseudomonadati</taxon>
        <taxon>Pseudomonadota</taxon>
        <taxon>Betaproteobacteria</taxon>
        <taxon>Rhodocyclales</taxon>
        <taxon>Azonexaceae</taxon>
        <taxon>Azonexus</taxon>
    </lineage>
</organism>
<feature type="domain" description="Thioredoxin" evidence="1">
    <location>
        <begin position="5"/>
        <end position="168"/>
    </location>
</feature>
<dbReference type="InterPro" id="IPR000866">
    <property type="entry name" value="AhpC/TSA"/>
</dbReference>
<dbReference type="SUPFAM" id="SSF52833">
    <property type="entry name" value="Thioredoxin-like"/>
    <property type="match status" value="1"/>
</dbReference>
<accession>A0A495VMW6</accession>
<gene>
    <name evidence="2" type="ORF">DFR40_3090</name>
</gene>
<dbReference type="GO" id="GO:0016209">
    <property type="term" value="F:antioxidant activity"/>
    <property type="evidence" value="ECO:0007669"/>
    <property type="project" value="InterPro"/>
</dbReference>
<name>A0A495VMW6_9RHOO</name>
<comment type="caution">
    <text evidence="2">The sequence shown here is derived from an EMBL/GenBank/DDBJ whole genome shotgun (WGS) entry which is preliminary data.</text>
</comment>
<dbReference type="RefSeq" id="WP_121459362.1">
    <property type="nucleotide sequence ID" value="NZ_RBXP01000019.1"/>
</dbReference>
<evidence type="ECO:0000313" key="3">
    <source>
        <dbReference type="Proteomes" id="UP000270626"/>
    </source>
</evidence>
<dbReference type="GO" id="GO:0016491">
    <property type="term" value="F:oxidoreductase activity"/>
    <property type="evidence" value="ECO:0007669"/>
    <property type="project" value="InterPro"/>
</dbReference>
<protein>
    <submittedName>
        <fullName evidence="2">Peroxiredoxin</fullName>
    </submittedName>
</protein>
<dbReference type="EMBL" id="RBXP01000019">
    <property type="protein sequence ID" value="RKT49947.1"/>
    <property type="molecule type" value="Genomic_DNA"/>
</dbReference>
<dbReference type="OrthoDB" id="9809746at2"/>
<dbReference type="PROSITE" id="PS51352">
    <property type="entry name" value="THIOREDOXIN_2"/>
    <property type="match status" value="1"/>
</dbReference>
<evidence type="ECO:0000313" key="2">
    <source>
        <dbReference type="EMBL" id="RKT49947.1"/>
    </source>
</evidence>
<keyword evidence="3" id="KW-1185">Reference proteome</keyword>